<feature type="binding site" evidence="14">
    <location>
        <position position="147"/>
    </location>
    <ligand>
        <name>substrate</name>
    </ligand>
</feature>
<dbReference type="GO" id="GO:0006094">
    <property type="term" value="P:gluconeogenesis"/>
    <property type="evidence" value="ECO:0007669"/>
    <property type="project" value="TreeGrafter"/>
</dbReference>
<reference evidence="18 20" key="2">
    <citation type="submission" date="2018-04" db="EMBL/GenBank/DDBJ databases">
        <title>Genomes of the Obligate Erwinia dacicola and Facultative Enterobacter sp. OLF Endosymbionts of the Olive Fruit fly, Bactrocera oleae.</title>
        <authorList>
            <person name="Estes A.M."/>
            <person name="Hearn D.J."/>
            <person name="Agarwal S."/>
            <person name="Pierson E.A."/>
            <person name="Dunning-Hotopp J.C."/>
        </authorList>
    </citation>
    <scope>NUCLEOTIDE SEQUENCE [LARGE SCALE GENOMIC DNA]</scope>
    <source>
        <strain evidence="18 20">Oroville</strain>
    </source>
</reference>
<evidence type="ECO:0000313" key="19">
    <source>
        <dbReference type="Proteomes" id="UP000243534"/>
    </source>
</evidence>
<gene>
    <name evidence="14 18" type="primary">pgk</name>
    <name evidence="18" type="ORF">ACZ87_01440</name>
    <name evidence="17" type="ORF">BBW68_02470</name>
</gene>
<comment type="caution">
    <text evidence="17">The sequence shown here is derived from an EMBL/GenBank/DDBJ whole genome shotgun (WGS) entry which is preliminary data.</text>
</comment>
<evidence type="ECO:0000256" key="7">
    <source>
        <dbReference type="ARBA" id="ARBA00016471"/>
    </source>
</evidence>
<dbReference type="SUPFAM" id="SSF53748">
    <property type="entry name" value="Phosphoglycerate kinase"/>
    <property type="match status" value="1"/>
</dbReference>
<comment type="catalytic activity">
    <reaction evidence="1 14 16">
        <text>(2R)-3-phosphoglycerate + ATP = (2R)-3-phospho-glyceroyl phosphate + ADP</text>
        <dbReference type="Rhea" id="RHEA:14801"/>
        <dbReference type="ChEBI" id="CHEBI:30616"/>
        <dbReference type="ChEBI" id="CHEBI:57604"/>
        <dbReference type="ChEBI" id="CHEBI:58272"/>
        <dbReference type="ChEBI" id="CHEBI:456216"/>
        <dbReference type="EC" id="2.7.2.3"/>
    </reaction>
</comment>
<dbReference type="GO" id="GO:0006096">
    <property type="term" value="P:glycolytic process"/>
    <property type="evidence" value="ECO:0007669"/>
    <property type="project" value="UniProtKB-UniRule"/>
</dbReference>
<reference evidence="17 19" key="1">
    <citation type="submission" date="2016-07" db="EMBL/GenBank/DDBJ databases">
        <authorList>
            <person name="Yuval B."/>
        </authorList>
    </citation>
    <scope>NUCLEOTIDE SEQUENCE [LARGE SCALE GENOMIC DNA]</scope>
    <source>
        <strain evidence="17 19">IL</strain>
    </source>
</reference>
<evidence type="ECO:0000256" key="11">
    <source>
        <dbReference type="ARBA" id="ARBA00022777"/>
    </source>
</evidence>
<evidence type="ECO:0000256" key="15">
    <source>
        <dbReference type="PIRSR" id="PIRSR000724-2"/>
    </source>
</evidence>
<evidence type="ECO:0000256" key="14">
    <source>
        <dbReference type="HAMAP-Rule" id="MF_00145"/>
    </source>
</evidence>
<comment type="similarity">
    <text evidence="4 14 16">Belongs to the phosphoglycerate kinase family.</text>
</comment>
<name>A0A1E7YV70_9GAMM</name>
<keyword evidence="11 14" id="KW-0418">Kinase</keyword>
<keyword evidence="10 14" id="KW-0547">Nucleotide-binding</keyword>
<evidence type="ECO:0000313" key="20">
    <source>
        <dbReference type="Proteomes" id="UP000244334"/>
    </source>
</evidence>
<feature type="binding site" evidence="14 15">
    <location>
        <position position="314"/>
    </location>
    <ligand>
        <name>ATP</name>
        <dbReference type="ChEBI" id="CHEBI:30616"/>
    </ligand>
</feature>
<evidence type="ECO:0000256" key="13">
    <source>
        <dbReference type="ARBA" id="ARBA00023152"/>
    </source>
</evidence>
<keyword evidence="20" id="KW-1185">Reference proteome</keyword>
<dbReference type="InterPro" id="IPR036043">
    <property type="entry name" value="Phosphoglycerate_kinase_sf"/>
</dbReference>
<dbReference type="InterPro" id="IPR015824">
    <property type="entry name" value="Phosphoglycerate_kinase_N"/>
</dbReference>
<dbReference type="GO" id="GO:0004618">
    <property type="term" value="F:phosphoglycerate kinase activity"/>
    <property type="evidence" value="ECO:0007669"/>
    <property type="project" value="UniProtKB-UniRule"/>
</dbReference>
<evidence type="ECO:0000256" key="9">
    <source>
        <dbReference type="ARBA" id="ARBA00022679"/>
    </source>
</evidence>
<dbReference type="PROSITE" id="PS00111">
    <property type="entry name" value="PGLYCERATE_KINASE"/>
    <property type="match status" value="1"/>
</dbReference>
<evidence type="ECO:0000256" key="16">
    <source>
        <dbReference type="RuleBase" id="RU000532"/>
    </source>
</evidence>
<dbReference type="Gene3D" id="3.40.50.1260">
    <property type="entry name" value="Phosphoglycerate kinase, N-terminal domain"/>
    <property type="match status" value="2"/>
</dbReference>
<feature type="binding site" evidence="14 15">
    <location>
        <position position="198"/>
    </location>
    <ligand>
        <name>ATP</name>
        <dbReference type="ChEBI" id="CHEBI:30616"/>
    </ligand>
</feature>
<proteinExistence type="inferred from homology"/>
<evidence type="ECO:0000256" key="4">
    <source>
        <dbReference type="ARBA" id="ARBA00008982"/>
    </source>
</evidence>
<dbReference type="GO" id="GO:0005524">
    <property type="term" value="F:ATP binding"/>
    <property type="evidence" value="ECO:0007669"/>
    <property type="project" value="UniProtKB-KW"/>
</dbReference>
<keyword evidence="8 14" id="KW-0963">Cytoplasm</keyword>
<dbReference type="OrthoDB" id="9808460at2"/>
<evidence type="ECO:0000256" key="6">
    <source>
        <dbReference type="ARBA" id="ARBA00013061"/>
    </source>
</evidence>
<keyword evidence="12 14" id="KW-0067">ATP-binding</keyword>
<dbReference type="PANTHER" id="PTHR11406">
    <property type="entry name" value="PHOSPHOGLYCERATE KINASE"/>
    <property type="match status" value="1"/>
</dbReference>
<keyword evidence="13 14" id="KW-0324">Glycolysis</keyword>
<feature type="binding site" evidence="14">
    <location>
        <begin position="21"/>
        <end position="23"/>
    </location>
    <ligand>
        <name>substrate</name>
    </ligand>
</feature>
<evidence type="ECO:0000256" key="8">
    <source>
        <dbReference type="ARBA" id="ARBA00022490"/>
    </source>
</evidence>
<evidence type="ECO:0000256" key="10">
    <source>
        <dbReference type="ARBA" id="ARBA00022741"/>
    </source>
</evidence>
<comment type="subcellular location">
    <subcellularLocation>
        <location evidence="2 14">Cytoplasm</location>
    </subcellularLocation>
</comment>
<dbReference type="Proteomes" id="UP000244334">
    <property type="component" value="Unassembled WGS sequence"/>
</dbReference>
<evidence type="ECO:0000313" key="18">
    <source>
        <dbReference type="EMBL" id="RAP71739.1"/>
    </source>
</evidence>
<dbReference type="EMBL" id="LJAM02000105">
    <property type="protein sequence ID" value="RAP71739.1"/>
    <property type="molecule type" value="Genomic_DNA"/>
</dbReference>
<evidence type="ECO:0000256" key="1">
    <source>
        <dbReference type="ARBA" id="ARBA00000642"/>
    </source>
</evidence>
<evidence type="ECO:0000313" key="17">
    <source>
        <dbReference type="EMBL" id="OFC59265.1"/>
    </source>
</evidence>
<dbReference type="InterPro" id="IPR001576">
    <property type="entry name" value="Phosphoglycerate_kinase"/>
</dbReference>
<dbReference type="PIRSF" id="PIRSF000724">
    <property type="entry name" value="Pgk"/>
    <property type="match status" value="1"/>
</dbReference>
<dbReference type="InterPro" id="IPR015911">
    <property type="entry name" value="Phosphoglycerate_kinase_CS"/>
</dbReference>
<feature type="binding site" evidence="14">
    <location>
        <position position="36"/>
    </location>
    <ligand>
        <name>substrate</name>
    </ligand>
</feature>
<evidence type="ECO:0000256" key="3">
    <source>
        <dbReference type="ARBA" id="ARBA00004838"/>
    </source>
</evidence>
<evidence type="ECO:0000256" key="12">
    <source>
        <dbReference type="ARBA" id="ARBA00022840"/>
    </source>
</evidence>
<organism evidence="17 19">
    <name type="scientific">Candidatus Erwinia dacicola</name>
    <dbReference type="NCBI Taxonomy" id="252393"/>
    <lineage>
        <taxon>Bacteria</taxon>
        <taxon>Pseudomonadati</taxon>
        <taxon>Pseudomonadota</taxon>
        <taxon>Gammaproteobacteria</taxon>
        <taxon>Enterobacterales</taxon>
        <taxon>Erwiniaceae</taxon>
        <taxon>Erwinia</taxon>
    </lineage>
</organism>
<evidence type="ECO:0000256" key="2">
    <source>
        <dbReference type="ARBA" id="ARBA00004496"/>
    </source>
</evidence>
<evidence type="ECO:0000256" key="5">
    <source>
        <dbReference type="ARBA" id="ARBA00011245"/>
    </source>
</evidence>
<dbReference type="RefSeq" id="WP_070135818.1">
    <property type="nucleotide sequence ID" value="NZ_LJAM02000105.1"/>
</dbReference>
<dbReference type="EC" id="2.7.2.3" evidence="6 14"/>
<keyword evidence="9 14" id="KW-0808">Transferase</keyword>
<dbReference type="GO" id="GO:0005829">
    <property type="term" value="C:cytosol"/>
    <property type="evidence" value="ECO:0007669"/>
    <property type="project" value="TreeGrafter"/>
</dbReference>
<protein>
    <recommendedName>
        <fullName evidence="7 14">Phosphoglycerate kinase</fullName>
        <ecNumber evidence="6 14">2.7.2.3</ecNumber>
    </recommendedName>
</protein>
<accession>A0A1E7YV70</accession>
<dbReference type="PANTHER" id="PTHR11406:SF23">
    <property type="entry name" value="PHOSPHOGLYCERATE KINASE 1, CHLOROPLASTIC-RELATED"/>
    <property type="match status" value="1"/>
</dbReference>
<dbReference type="GO" id="GO:0043531">
    <property type="term" value="F:ADP binding"/>
    <property type="evidence" value="ECO:0007669"/>
    <property type="project" value="TreeGrafter"/>
</dbReference>
<dbReference type="FunFam" id="3.40.50.1260:FF:000002">
    <property type="entry name" value="Phosphoglycerate kinase"/>
    <property type="match status" value="1"/>
</dbReference>
<dbReference type="UniPathway" id="UPA00109">
    <property type="reaction ID" value="UER00185"/>
</dbReference>
<dbReference type="FunFam" id="3.40.50.1260:FF:000001">
    <property type="entry name" value="Phosphoglycerate kinase"/>
    <property type="match status" value="1"/>
</dbReference>
<dbReference type="PRINTS" id="PR00477">
    <property type="entry name" value="PHGLYCKINASE"/>
</dbReference>
<dbReference type="HAMAP" id="MF_00145">
    <property type="entry name" value="Phosphoglyc_kinase"/>
    <property type="match status" value="1"/>
</dbReference>
<dbReference type="AlphaFoldDB" id="A0A1E7YV70"/>
<dbReference type="Pfam" id="PF00162">
    <property type="entry name" value="PGK"/>
    <property type="match status" value="1"/>
</dbReference>
<feature type="binding site" evidence="14 15">
    <location>
        <begin position="340"/>
        <end position="343"/>
    </location>
    <ligand>
        <name>ATP</name>
        <dbReference type="ChEBI" id="CHEBI:30616"/>
    </ligand>
</feature>
<comment type="pathway">
    <text evidence="3 14">Carbohydrate degradation; glycolysis; pyruvate from D-glyceraldehyde 3-phosphate: step 2/5.</text>
</comment>
<sequence length="388" mass="41478">MSVIKMTDLDLAGKRVLIRSDLNVPVKEGKVTSDARIRASLPTIESALKQGAKVMVTSHLGSPTEGEYNEEFSLLPVVNYLKDKLGSEKVSLAKEYLDGVELEAGKLVVLENVRFNAGEKKDDEALSKKYAALCDVYVMDAFGTAHRAQASTHGVGKFSPIACAGLLLVNELEALGKALKTPARPMVAVVGGSKVSTKFDVLNSLVKIADTVIVGGGIANTFVAIDNNVGKSLYEPDFVEAAKKLRDEFKIPVPSDSRVGTEFSETAPSTVKKVSEVQDNEEIMDFGDETAEAMAKLLKEAKTILWNGPVGVFEFPNFRKGTEIVAKAIADSDAFSIAGGGDTLAAIDLFGIEDKISYTSTGGGAFFEFVEGKTLPAVAMLEERAKQN</sequence>
<comment type="subunit">
    <text evidence="5 14">Monomer.</text>
</comment>
<dbReference type="Proteomes" id="UP000243534">
    <property type="component" value="Unassembled WGS sequence"/>
</dbReference>
<feature type="binding site" evidence="14">
    <location>
        <position position="114"/>
    </location>
    <ligand>
        <name>substrate</name>
    </ligand>
</feature>
<comment type="caution">
    <text evidence="14">Lacks conserved residue(s) required for the propagation of feature annotation.</text>
</comment>
<dbReference type="EMBL" id="MAYS01000570">
    <property type="protein sequence ID" value="OFC59265.1"/>
    <property type="molecule type" value="Genomic_DNA"/>
</dbReference>